<evidence type="ECO:0000313" key="2">
    <source>
        <dbReference type="Proteomes" id="UP000076798"/>
    </source>
</evidence>
<accession>A0A166GCV3</accession>
<evidence type="ECO:0000313" key="1">
    <source>
        <dbReference type="EMBL" id="KZT41549.1"/>
    </source>
</evidence>
<sequence>MDRPGSGEPGRMSKNDYQSLMSLVDVLVKHCPRLSKIQAPWRLGPLGIELPASLFLHNHRMKETLKELTVGYKVMVGSALQELVLPNLETLILESICVPRWQSLIGETQSITPSMSFPKLKHFIVRRCVMSQVLLDTFVKSIRQPLKSMTVLESRFMQSNGTSRRIPWFDNCKCPEVYGSMEHLSLDCTDGFTGYDHPLAPLKSLIQLDVRLCGVYHTRQLFHLPPSIKTLYIHHVRGPIPDSPFDVIWALSALLNELPSKKCRVTKIHLAWTFKKQDLVLWGILSAFIIGKCKKNGVEFIVEPYYGEISSAFDSRVRIDIWKFQIP</sequence>
<dbReference type="EMBL" id="KV428020">
    <property type="protein sequence ID" value="KZT41549.1"/>
    <property type="molecule type" value="Genomic_DNA"/>
</dbReference>
<dbReference type="Proteomes" id="UP000076798">
    <property type="component" value="Unassembled WGS sequence"/>
</dbReference>
<keyword evidence="2" id="KW-1185">Reference proteome</keyword>
<proteinExistence type="predicted"/>
<protein>
    <recommendedName>
        <fullName evidence="3">F-box domain-containing protein</fullName>
    </recommendedName>
</protein>
<evidence type="ECO:0008006" key="3">
    <source>
        <dbReference type="Google" id="ProtNLM"/>
    </source>
</evidence>
<organism evidence="1 2">
    <name type="scientific">Sistotremastrum suecicum HHB10207 ss-3</name>
    <dbReference type="NCBI Taxonomy" id="1314776"/>
    <lineage>
        <taxon>Eukaryota</taxon>
        <taxon>Fungi</taxon>
        <taxon>Dikarya</taxon>
        <taxon>Basidiomycota</taxon>
        <taxon>Agaricomycotina</taxon>
        <taxon>Agaricomycetes</taxon>
        <taxon>Sistotremastrales</taxon>
        <taxon>Sistotremastraceae</taxon>
        <taxon>Sistotremastrum</taxon>
    </lineage>
</organism>
<dbReference type="InterPro" id="IPR032675">
    <property type="entry name" value="LRR_dom_sf"/>
</dbReference>
<name>A0A166GCV3_9AGAM</name>
<dbReference type="SUPFAM" id="SSF52047">
    <property type="entry name" value="RNI-like"/>
    <property type="match status" value="1"/>
</dbReference>
<reference evidence="1 2" key="1">
    <citation type="journal article" date="2016" name="Mol. Biol. Evol.">
        <title>Comparative Genomics of Early-Diverging Mushroom-Forming Fungi Provides Insights into the Origins of Lignocellulose Decay Capabilities.</title>
        <authorList>
            <person name="Nagy L.G."/>
            <person name="Riley R."/>
            <person name="Tritt A."/>
            <person name="Adam C."/>
            <person name="Daum C."/>
            <person name="Floudas D."/>
            <person name="Sun H."/>
            <person name="Yadav J.S."/>
            <person name="Pangilinan J."/>
            <person name="Larsson K.H."/>
            <person name="Matsuura K."/>
            <person name="Barry K."/>
            <person name="Labutti K."/>
            <person name="Kuo R."/>
            <person name="Ohm R.A."/>
            <person name="Bhattacharya S.S."/>
            <person name="Shirouzu T."/>
            <person name="Yoshinaga Y."/>
            <person name="Martin F.M."/>
            <person name="Grigoriev I.V."/>
            <person name="Hibbett D.S."/>
        </authorList>
    </citation>
    <scope>NUCLEOTIDE SEQUENCE [LARGE SCALE GENOMIC DNA]</scope>
    <source>
        <strain evidence="1 2">HHB10207 ss-3</strain>
    </source>
</reference>
<dbReference type="Gene3D" id="3.80.10.10">
    <property type="entry name" value="Ribonuclease Inhibitor"/>
    <property type="match status" value="1"/>
</dbReference>
<gene>
    <name evidence="1" type="ORF">SISSUDRAFT_257310</name>
</gene>
<dbReference type="AlphaFoldDB" id="A0A166GCV3"/>